<evidence type="ECO:0000313" key="2">
    <source>
        <dbReference type="EMBL" id="CAI4218771.1"/>
    </source>
</evidence>
<dbReference type="Proteomes" id="UP000838763">
    <property type="component" value="Unassembled WGS sequence"/>
</dbReference>
<protein>
    <submittedName>
        <fullName evidence="2">Uncharacterized protein</fullName>
    </submittedName>
</protein>
<organism evidence="2 3">
    <name type="scientific">Parascedosporium putredinis</name>
    <dbReference type="NCBI Taxonomy" id="1442378"/>
    <lineage>
        <taxon>Eukaryota</taxon>
        <taxon>Fungi</taxon>
        <taxon>Dikarya</taxon>
        <taxon>Ascomycota</taxon>
        <taxon>Pezizomycotina</taxon>
        <taxon>Sordariomycetes</taxon>
        <taxon>Hypocreomycetidae</taxon>
        <taxon>Microascales</taxon>
        <taxon>Microascaceae</taxon>
        <taxon>Parascedosporium</taxon>
    </lineage>
</organism>
<dbReference type="EMBL" id="CALLCH030000018">
    <property type="protein sequence ID" value="CAI4218771.1"/>
    <property type="molecule type" value="Genomic_DNA"/>
</dbReference>
<sequence length="130" mass="14117">MVQEGGEWARIPSVQSIQTLNSVPFPSTPNQSQSSVAQGRVQVDESNTSVAPGLGIRNYLDLHPIRTGTGPPTGQIQVMSFPDVGQRHLLPSALGSARARLQVECLPCPRATEYCLENYQWLVKALTGFN</sequence>
<evidence type="ECO:0000256" key="1">
    <source>
        <dbReference type="SAM" id="MobiDB-lite"/>
    </source>
</evidence>
<feature type="region of interest" description="Disordered" evidence="1">
    <location>
        <begin position="20"/>
        <end position="47"/>
    </location>
</feature>
<keyword evidence="3" id="KW-1185">Reference proteome</keyword>
<name>A0A9P1MEC5_9PEZI</name>
<proteinExistence type="predicted"/>
<gene>
    <name evidence="2" type="ORF">PPNO1_LOCUS8345</name>
</gene>
<dbReference type="AlphaFoldDB" id="A0A9P1MEC5"/>
<evidence type="ECO:0000313" key="3">
    <source>
        <dbReference type="Proteomes" id="UP000838763"/>
    </source>
</evidence>
<feature type="compositionally biased region" description="Polar residues" evidence="1">
    <location>
        <begin position="20"/>
        <end position="37"/>
    </location>
</feature>
<accession>A0A9P1MEC5</accession>
<reference evidence="2" key="1">
    <citation type="submission" date="2022-11" db="EMBL/GenBank/DDBJ databases">
        <authorList>
            <person name="Scott C."/>
            <person name="Bruce N."/>
        </authorList>
    </citation>
    <scope>NUCLEOTIDE SEQUENCE</scope>
</reference>
<comment type="caution">
    <text evidence="2">The sequence shown here is derived from an EMBL/GenBank/DDBJ whole genome shotgun (WGS) entry which is preliminary data.</text>
</comment>